<dbReference type="EMBL" id="JAGHKO010000002">
    <property type="protein sequence ID" value="MBO9201297.1"/>
    <property type="molecule type" value="Genomic_DNA"/>
</dbReference>
<evidence type="ECO:0000313" key="2">
    <source>
        <dbReference type="EMBL" id="MBO9201297.1"/>
    </source>
</evidence>
<dbReference type="Gene3D" id="2.60.40.2340">
    <property type="match status" value="1"/>
</dbReference>
<comment type="caution">
    <text evidence="2">The sequence shown here is derived from an EMBL/GenBank/DDBJ whole genome shotgun (WGS) entry which is preliminary data.</text>
</comment>
<feature type="signal peptide" evidence="1">
    <location>
        <begin position="1"/>
        <end position="21"/>
    </location>
</feature>
<keyword evidence="1" id="KW-0732">Signal</keyword>
<organism evidence="2 3">
    <name type="scientific">Niastella soli</name>
    <dbReference type="NCBI Taxonomy" id="2821487"/>
    <lineage>
        <taxon>Bacteria</taxon>
        <taxon>Pseudomonadati</taxon>
        <taxon>Bacteroidota</taxon>
        <taxon>Chitinophagia</taxon>
        <taxon>Chitinophagales</taxon>
        <taxon>Chitinophagaceae</taxon>
        <taxon>Niastella</taxon>
    </lineage>
</organism>
<evidence type="ECO:0000313" key="3">
    <source>
        <dbReference type="Proteomes" id="UP000677244"/>
    </source>
</evidence>
<feature type="chain" id="PRO_5046503185" description="DUF5018 domain-containing protein" evidence="1">
    <location>
        <begin position="22"/>
        <end position="244"/>
    </location>
</feature>
<accession>A0ABS3YUT5</accession>
<dbReference type="PROSITE" id="PS51257">
    <property type="entry name" value="PROKAR_LIPOPROTEIN"/>
    <property type="match status" value="1"/>
</dbReference>
<keyword evidence="3" id="KW-1185">Reference proteome</keyword>
<name>A0ABS3YUT5_9BACT</name>
<dbReference type="Proteomes" id="UP000677244">
    <property type="component" value="Unassembled WGS sequence"/>
</dbReference>
<evidence type="ECO:0000256" key="1">
    <source>
        <dbReference type="SAM" id="SignalP"/>
    </source>
</evidence>
<gene>
    <name evidence="2" type="ORF">J7I42_13535</name>
</gene>
<reference evidence="2 3" key="1">
    <citation type="submission" date="2021-03" db="EMBL/GenBank/DDBJ databases">
        <title>Assistant Professor.</title>
        <authorList>
            <person name="Huq M.A."/>
        </authorList>
    </citation>
    <scope>NUCLEOTIDE SEQUENCE [LARGE SCALE GENOMIC DNA]</scope>
    <source>
        <strain evidence="2 3">MAH-29</strain>
    </source>
</reference>
<evidence type="ECO:0008006" key="4">
    <source>
        <dbReference type="Google" id="ProtNLM"/>
    </source>
</evidence>
<dbReference type="RefSeq" id="WP_209139355.1">
    <property type="nucleotide sequence ID" value="NZ_JAGHKO010000002.1"/>
</dbReference>
<proteinExistence type="predicted"/>
<protein>
    <recommendedName>
        <fullName evidence="4">DUF5018 domain-containing protein</fullName>
    </recommendedName>
</protein>
<sequence>MRKLFIFFVLLLGYMLSGCQKNDSDNPDTSNPAKTTDTTKQIQSIVFRSADNPSLAYDIAGVLSSDSVKCLFPPNTILKNLIPDISFMGKSISPASKAAQDFTKPVSYSVTAGNGTIKQYTVTCAIADSATMLLGKWSIIRDSVTNDGNFVMVEGYPLPGVYFGVPADYYEFLSNGTLNIHEVGHTGNDFKYHLVPNSRLYFDYLSPIYNDAYILTLTFNRATIFWTQRSGNGGRYTRTIDLKK</sequence>